<proteinExistence type="predicted"/>
<keyword evidence="3" id="KW-1185">Reference proteome</keyword>
<comment type="caution">
    <text evidence="2">The sequence shown here is derived from an EMBL/GenBank/DDBJ whole genome shotgun (WGS) entry which is preliminary data.</text>
</comment>
<dbReference type="PANTHER" id="PTHR36045">
    <property type="entry name" value="OS04G0558500 PROTEIN"/>
    <property type="match status" value="1"/>
</dbReference>
<feature type="compositionally biased region" description="Acidic residues" evidence="1">
    <location>
        <begin position="12"/>
        <end position="25"/>
    </location>
</feature>
<feature type="region of interest" description="Disordered" evidence="1">
    <location>
        <begin position="59"/>
        <end position="88"/>
    </location>
</feature>
<evidence type="ECO:0000256" key="1">
    <source>
        <dbReference type="SAM" id="MobiDB-lite"/>
    </source>
</evidence>
<dbReference type="EMBL" id="CAUOFW020000447">
    <property type="protein sequence ID" value="CAK9134414.1"/>
    <property type="molecule type" value="Genomic_DNA"/>
</dbReference>
<evidence type="ECO:0000313" key="3">
    <source>
        <dbReference type="Proteomes" id="UP001642360"/>
    </source>
</evidence>
<sequence length="141" mass="15568">MADQPETLGQKDDEESELEELEEEVNQMAQKILEFRAKLPDQLKNTLASILAAQRPTLVTLSGDGSEPGPSNDSDKGNGALLAEEDQENADKIQLLKQKISSNASSMPIVLKRMKECMSKMDKLELSNGIIHPAFKKKRTS</sequence>
<feature type="region of interest" description="Disordered" evidence="1">
    <location>
        <begin position="1"/>
        <end position="25"/>
    </location>
</feature>
<accession>A0ABC8QNY7</accession>
<gene>
    <name evidence="2" type="ORF">ILEXP_LOCUS1344</name>
</gene>
<dbReference type="AlphaFoldDB" id="A0ABC8QNY7"/>
<name>A0ABC8QNY7_9AQUA</name>
<dbReference type="Proteomes" id="UP001642360">
    <property type="component" value="Unassembled WGS sequence"/>
</dbReference>
<reference evidence="2 3" key="1">
    <citation type="submission" date="2024-02" db="EMBL/GenBank/DDBJ databases">
        <authorList>
            <person name="Vignale AGUSTIN F."/>
            <person name="Sosa J E."/>
            <person name="Modenutti C."/>
        </authorList>
    </citation>
    <scope>NUCLEOTIDE SEQUENCE [LARGE SCALE GENOMIC DNA]</scope>
</reference>
<evidence type="ECO:0000313" key="2">
    <source>
        <dbReference type="EMBL" id="CAK9134414.1"/>
    </source>
</evidence>
<dbReference type="PANTHER" id="PTHR36045:SF2">
    <property type="entry name" value="OS04G0558500 PROTEIN"/>
    <property type="match status" value="1"/>
</dbReference>
<organism evidence="2 3">
    <name type="scientific">Ilex paraguariensis</name>
    <name type="common">yerba mate</name>
    <dbReference type="NCBI Taxonomy" id="185542"/>
    <lineage>
        <taxon>Eukaryota</taxon>
        <taxon>Viridiplantae</taxon>
        <taxon>Streptophyta</taxon>
        <taxon>Embryophyta</taxon>
        <taxon>Tracheophyta</taxon>
        <taxon>Spermatophyta</taxon>
        <taxon>Magnoliopsida</taxon>
        <taxon>eudicotyledons</taxon>
        <taxon>Gunneridae</taxon>
        <taxon>Pentapetalae</taxon>
        <taxon>asterids</taxon>
        <taxon>campanulids</taxon>
        <taxon>Aquifoliales</taxon>
        <taxon>Aquifoliaceae</taxon>
        <taxon>Ilex</taxon>
    </lineage>
</organism>
<protein>
    <submittedName>
        <fullName evidence="2">Uncharacterized protein</fullName>
    </submittedName>
</protein>